<evidence type="ECO:0000313" key="9">
    <source>
        <dbReference type="Proteomes" id="UP001144397"/>
    </source>
</evidence>
<accession>A0A9W6CQC5</accession>
<sequence>MPRARPPYLLREVTRHGAVAWYVRKDKGPRIRLRGEYGTAEFWAAYREALEGRAASDKAKANPHTLQWAIDQYRQSSAWARLSIATRRQRENIFKAVIKAAGKEKLSDIDRASIIASRERRSATPHAANVYLKTMRAFFAWASGDGGLVADDPTKGVGLLKGSNDAVGFHTWTEEEVARFEEKWPVGTRERLAFDLLLFTGLRRGDAVRIGRQHVRDGMIHIKAEKTGEDLFIPILQPLADSIAAAPTGDLAFIIGSDGKPFVKESFGNWFREVCRAAGCPGSAHGLRKAGAVRAAEAGASNRELMALFGWTSGKMADLYTRAADRKRLAKAAAEHLLNKNPPHLVPGAGNKAKNS</sequence>
<dbReference type="InterPro" id="IPR002104">
    <property type="entry name" value="Integrase_catalytic"/>
</dbReference>
<evidence type="ECO:0000256" key="5">
    <source>
        <dbReference type="SAM" id="MobiDB-lite"/>
    </source>
</evidence>
<organism evidence="7 9">
    <name type="scientific">Xanthobacter flavus</name>
    <dbReference type="NCBI Taxonomy" id="281"/>
    <lineage>
        <taxon>Bacteria</taxon>
        <taxon>Pseudomonadati</taxon>
        <taxon>Pseudomonadota</taxon>
        <taxon>Alphaproteobacteria</taxon>
        <taxon>Hyphomicrobiales</taxon>
        <taxon>Xanthobacteraceae</taxon>
        <taxon>Xanthobacter</taxon>
    </lineage>
</organism>
<keyword evidence="4" id="KW-0233">DNA recombination</keyword>
<proteinExistence type="inferred from homology"/>
<protein>
    <submittedName>
        <fullName evidence="8">Integrase</fullName>
    </submittedName>
    <submittedName>
        <fullName evidence="7">Tyrosine recombinase</fullName>
    </submittedName>
</protein>
<dbReference type="PANTHER" id="PTHR30349:SF41">
    <property type="entry name" value="INTEGRASE_RECOMBINASE PROTEIN MJ0367-RELATED"/>
    <property type="match status" value="1"/>
</dbReference>
<evidence type="ECO:0000259" key="6">
    <source>
        <dbReference type="PROSITE" id="PS51898"/>
    </source>
</evidence>
<dbReference type="Gene3D" id="1.10.150.130">
    <property type="match status" value="1"/>
</dbReference>
<evidence type="ECO:0000256" key="1">
    <source>
        <dbReference type="ARBA" id="ARBA00008857"/>
    </source>
</evidence>
<dbReference type="Proteomes" id="UP001245370">
    <property type="component" value="Unassembled WGS sequence"/>
</dbReference>
<dbReference type="EMBL" id="BSDO01000004">
    <property type="protein sequence ID" value="GLI23439.1"/>
    <property type="molecule type" value="Genomic_DNA"/>
</dbReference>
<feature type="domain" description="Tyr recombinase" evidence="6">
    <location>
        <begin position="167"/>
        <end position="334"/>
    </location>
</feature>
<dbReference type="GeneID" id="95763898"/>
<dbReference type="Gene3D" id="1.10.443.10">
    <property type="entry name" value="Intergrase catalytic core"/>
    <property type="match status" value="1"/>
</dbReference>
<feature type="region of interest" description="Disordered" evidence="5">
    <location>
        <begin position="336"/>
        <end position="356"/>
    </location>
</feature>
<dbReference type="InterPro" id="IPR010998">
    <property type="entry name" value="Integrase_recombinase_N"/>
</dbReference>
<evidence type="ECO:0000256" key="4">
    <source>
        <dbReference type="ARBA" id="ARBA00023172"/>
    </source>
</evidence>
<comment type="similarity">
    <text evidence="1">Belongs to the 'phage' integrase family.</text>
</comment>
<dbReference type="AlphaFoldDB" id="A0A9W6CQC5"/>
<name>A0A9W6CQC5_XANFL</name>
<dbReference type="GO" id="GO:0006310">
    <property type="term" value="P:DNA recombination"/>
    <property type="evidence" value="ECO:0007669"/>
    <property type="project" value="UniProtKB-KW"/>
</dbReference>
<evidence type="ECO:0000256" key="3">
    <source>
        <dbReference type="ARBA" id="ARBA00023125"/>
    </source>
</evidence>
<evidence type="ECO:0000313" key="7">
    <source>
        <dbReference type="EMBL" id="GLI23439.1"/>
    </source>
</evidence>
<keyword evidence="3" id="KW-0238">DNA-binding</keyword>
<keyword evidence="2" id="KW-0229">DNA integration</keyword>
<dbReference type="InterPro" id="IPR013762">
    <property type="entry name" value="Integrase-like_cat_sf"/>
</dbReference>
<dbReference type="PANTHER" id="PTHR30349">
    <property type="entry name" value="PHAGE INTEGRASE-RELATED"/>
    <property type="match status" value="1"/>
</dbReference>
<reference evidence="7" key="1">
    <citation type="submission" date="2022-12" db="EMBL/GenBank/DDBJ databases">
        <title>Reference genome sequencing for broad-spectrum identification of bacterial and archaeal isolates by mass spectrometry.</title>
        <authorList>
            <person name="Sekiguchi Y."/>
            <person name="Tourlousse D.M."/>
        </authorList>
    </citation>
    <scope>NUCLEOTIDE SEQUENCE</scope>
    <source>
        <strain evidence="7">301</strain>
    </source>
</reference>
<dbReference type="SUPFAM" id="SSF56349">
    <property type="entry name" value="DNA breaking-rejoining enzymes"/>
    <property type="match status" value="1"/>
</dbReference>
<keyword evidence="10" id="KW-1185">Reference proteome</keyword>
<dbReference type="InterPro" id="IPR050090">
    <property type="entry name" value="Tyrosine_recombinase_XerCD"/>
</dbReference>
<dbReference type="Proteomes" id="UP001144397">
    <property type="component" value="Unassembled WGS sequence"/>
</dbReference>
<dbReference type="Pfam" id="PF00589">
    <property type="entry name" value="Phage_integrase"/>
    <property type="match status" value="1"/>
</dbReference>
<dbReference type="GO" id="GO:0003677">
    <property type="term" value="F:DNA binding"/>
    <property type="evidence" value="ECO:0007669"/>
    <property type="project" value="UniProtKB-KW"/>
</dbReference>
<comment type="caution">
    <text evidence="7">The sequence shown here is derived from an EMBL/GenBank/DDBJ whole genome shotgun (WGS) entry which is preliminary data.</text>
</comment>
<reference evidence="8 10" key="2">
    <citation type="submission" date="2023-07" db="EMBL/GenBank/DDBJ databases">
        <title>Genomic Encyclopedia of Type Strains, Phase IV (KMG-IV): sequencing the most valuable type-strain genomes for metagenomic binning, comparative biology and taxonomic classification.</title>
        <authorList>
            <person name="Goeker M."/>
        </authorList>
    </citation>
    <scope>NUCLEOTIDE SEQUENCE [LARGE SCALE GENOMIC DNA]</scope>
    <source>
        <strain evidence="8 10">DSM 338</strain>
    </source>
</reference>
<evidence type="ECO:0000313" key="8">
    <source>
        <dbReference type="EMBL" id="MDR6334544.1"/>
    </source>
</evidence>
<dbReference type="RefSeq" id="WP_281808279.1">
    <property type="nucleotide sequence ID" value="NZ_BSDO01000004.1"/>
</dbReference>
<dbReference type="GO" id="GO:0015074">
    <property type="term" value="P:DNA integration"/>
    <property type="evidence" value="ECO:0007669"/>
    <property type="project" value="UniProtKB-KW"/>
</dbReference>
<evidence type="ECO:0000313" key="10">
    <source>
        <dbReference type="Proteomes" id="UP001245370"/>
    </source>
</evidence>
<dbReference type="PROSITE" id="PS51898">
    <property type="entry name" value="TYR_RECOMBINASE"/>
    <property type="match status" value="1"/>
</dbReference>
<dbReference type="EMBL" id="JAVDPY010000005">
    <property type="protein sequence ID" value="MDR6334544.1"/>
    <property type="molecule type" value="Genomic_DNA"/>
</dbReference>
<evidence type="ECO:0000256" key="2">
    <source>
        <dbReference type="ARBA" id="ARBA00022908"/>
    </source>
</evidence>
<dbReference type="InterPro" id="IPR011010">
    <property type="entry name" value="DNA_brk_join_enz"/>
</dbReference>
<gene>
    <name evidence="8" type="ORF">GGQ86_003026</name>
    <name evidence="7" type="ORF">XFLAVUS301_31130</name>
</gene>